<feature type="binding site" description="axial binding residue" evidence="8">
    <location>
        <position position="438"/>
    </location>
    <ligand>
        <name>heme</name>
        <dbReference type="ChEBI" id="CHEBI:30413"/>
    </ligand>
    <ligandPart>
        <name>Fe</name>
        <dbReference type="ChEBI" id="CHEBI:18248"/>
    </ligandPart>
</feature>
<evidence type="ECO:0000256" key="5">
    <source>
        <dbReference type="ARBA" id="ARBA00023002"/>
    </source>
</evidence>
<evidence type="ECO:0000256" key="3">
    <source>
        <dbReference type="ARBA" id="ARBA00022617"/>
    </source>
</evidence>
<dbReference type="InterPro" id="IPR001128">
    <property type="entry name" value="Cyt_P450"/>
</dbReference>
<dbReference type="Proteomes" id="UP001180020">
    <property type="component" value="Unassembled WGS sequence"/>
</dbReference>
<dbReference type="AlphaFoldDB" id="A0AAV9F163"/>
<dbReference type="InterPro" id="IPR017972">
    <property type="entry name" value="Cyt_P450_CS"/>
</dbReference>
<dbReference type="InterPro" id="IPR036396">
    <property type="entry name" value="Cyt_P450_sf"/>
</dbReference>
<dbReference type="GO" id="GO:0020037">
    <property type="term" value="F:heme binding"/>
    <property type="evidence" value="ECO:0007669"/>
    <property type="project" value="InterPro"/>
</dbReference>
<keyword evidence="3 8" id="KW-0349">Heme</keyword>
<comment type="similarity">
    <text evidence="2 9">Belongs to the cytochrome P450 family.</text>
</comment>
<evidence type="ECO:0000256" key="10">
    <source>
        <dbReference type="SAM" id="SignalP"/>
    </source>
</evidence>
<reference evidence="11" key="2">
    <citation type="submission" date="2023-06" db="EMBL/GenBank/DDBJ databases">
        <authorList>
            <person name="Ma L."/>
            <person name="Liu K.-W."/>
            <person name="Li Z."/>
            <person name="Hsiao Y.-Y."/>
            <person name="Qi Y."/>
            <person name="Fu T."/>
            <person name="Tang G."/>
            <person name="Zhang D."/>
            <person name="Sun W.-H."/>
            <person name="Liu D.-K."/>
            <person name="Li Y."/>
            <person name="Chen G.-Z."/>
            <person name="Liu X.-D."/>
            <person name="Liao X.-Y."/>
            <person name="Jiang Y.-T."/>
            <person name="Yu X."/>
            <person name="Hao Y."/>
            <person name="Huang J."/>
            <person name="Zhao X.-W."/>
            <person name="Ke S."/>
            <person name="Chen Y.-Y."/>
            <person name="Wu W.-L."/>
            <person name="Hsu J.-L."/>
            <person name="Lin Y.-F."/>
            <person name="Huang M.-D."/>
            <person name="Li C.-Y."/>
            <person name="Huang L."/>
            <person name="Wang Z.-W."/>
            <person name="Zhao X."/>
            <person name="Zhong W.-Y."/>
            <person name="Peng D.-H."/>
            <person name="Ahmad S."/>
            <person name="Lan S."/>
            <person name="Zhang J.-S."/>
            <person name="Tsai W.-C."/>
            <person name="Van De Peer Y."/>
            <person name="Liu Z.-J."/>
        </authorList>
    </citation>
    <scope>NUCLEOTIDE SEQUENCE</scope>
    <source>
        <strain evidence="11">CP</strain>
        <tissue evidence="11">Leaves</tissue>
    </source>
</reference>
<proteinExistence type="inferred from homology"/>
<keyword evidence="4 8" id="KW-0479">Metal-binding</keyword>
<dbReference type="SUPFAM" id="SSF48264">
    <property type="entry name" value="Cytochrome P450"/>
    <property type="match status" value="1"/>
</dbReference>
<reference evidence="11" key="1">
    <citation type="journal article" date="2023" name="Nat. Commun.">
        <title>Diploid and tetraploid genomes of Acorus and the evolution of monocots.</title>
        <authorList>
            <person name="Ma L."/>
            <person name="Liu K.W."/>
            <person name="Li Z."/>
            <person name="Hsiao Y.Y."/>
            <person name="Qi Y."/>
            <person name="Fu T."/>
            <person name="Tang G.D."/>
            <person name="Zhang D."/>
            <person name="Sun W.H."/>
            <person name="Liu D.K."/>
            <person name="Li Y."/>
            <person name="Chen G.Z."/>
            <person name="Liu X.D."/>
            <person name="Liao X.Y."/>
            <person name="Jiang Y.T."/>
            <person name="Yu X."/>
            <person name="Hao Y."/>
            <person name="Huang J."/>
            <person name="Zhao X.W."/>
            <person name="Ke S."/>
            <person name="Chen Y.Y."/>
            <person name="Wu W.L."/>
            <person name="Hsu J.L."/>
            <person name="Lin Y.F."/>
            <person name="Huang M.D."/>
            <person name="Li C.Y."/>
            <person name="Huang L."/>
            <person name="Wang Z.W."/>
            <person name="Zhao X."/>
            <person name="Zhong W.Y."/>
            <person name="Peng D.H."/>
            <person name="Ahmad S."/>
            <person name="Lan S."/>
            <person name="Zhang J.S."/>
            <person name="Tsai W.C."/>
            <person name="Van de Peer Y."/>
            <person name="Liu Z.J."/>
        </authorList>
    </citation>
    <scope>NUCLEOTIDE SEQUENCE</scope>
    <source>
        <strain evidence="11">CP</strain>
    </source>
</reference>
<accession>A0AAV9F163</accession>
<feature type="signal peptide" evidence="10">
    <location>
        <begin position="1"/>
        <end position="25"/>
    </location>
</feature>
<keyword evidence="6 8" id="KW-0408">Iron</keyword>
<dbReference type="GO" id="GO:0004497">
    <property type="term" value="F:monooxygenase activity"/>
    <property type="evidence" value="ECO:0007669"/>
    <property type="project" value="UniProtKB-KW"/>
</dbReference>
<evidence type="ECO:0000256" key="7">
    <source>
        <dbReference type="ARBA" id="ARBA00023033"/>
    </source>
</evidence>
<protein>
    <submittedName>
        <fullName evidence="11">Cytochrome P450 71A9</fullName>
    </submittedName>
</protein>
<keyword evidence="7 9" id="KW-0503">Monooxygenase</keyword>
<comment type="caution">
    <text evidence="11">The sequence shown here is derived from an EMBL/GenBank/DDBJ whole genome shotgun (WGS) entry which is preliminary data.</text>
</comment>
<dbReference type="PROSITE" id="PS00086">
    <property type="entry name" value="CYTOCHROME_P450"/>
    <property type="match status" value="1"/>
</dbReference>
<dbReference type="PRINTS" id="PR00463">
    <property type="entry name" value="EP450I"/>
</dbReference>
<evidence type="ECO:0000256" key="9">
    <source>
        <dbReference type="RuleBase" id="RU000461"/>
    </source>
</evidence>
<dbReference type="CDD" id="cd11072">
    <property type="entry name" value="CYP71-like"/>
    <property type="match status" value="1"/>
</dbReference>
<keyword evidence="5 9" id="KW-0560">Oxidoreductase</keyword>
<evidence type="ECO:0000256" key="4">
    <source>
        <dbReference type="ARBA" id="ARBA00022723"/>
    </source>
</evidence>
<sequence>MDSVLTLTLLLALLLLFLLLHPTKPHRHRLPPSPSSLPLLGHLHHLLTSPLPHHALHRLSLRHGPLIHLHLGQVPTLVASSARLAREILKTHDSSLCSRPQLIAAQVLSFGCSDVTFSPYGPYWRQTRKIAVTELLGSRRVGSFRLVRDQETARLLDSLSAASRTAVDVSDLFFRLANDVLCRVAFGRRFSDVGVAGKKGLTEVLTETQALLGGFNIGDFYPRWGWVNALTGLTGRMERNLEELKVVCDGIIAEHLGEEREGAEEEDFVDRSADLEVPITDDNLKALVLDMFVAGTDTTSATLEWTMTELARNPDVMNKAQQEVRRVAAQTGRRQTLLQESDLQHLHYTKSVIKETLRLHPPVPLLVPRESIHPCKIDGYDVPVGTRVLINTYAIGRDPESWEDPLKFDPERFARADIDVKGGGDFELLPFGGGRRGCPGYGFGLATIEIALARLLLCFDWELPPGVGGGDLDLEEIFGLATRKKVPCARACQEC</sequence>
<comment type="cofactor">
    <cofactor evidence="1 8">
        <name>heme</name>
        <dbReference type="ChEBI" id="CHEBI:30413"/>
    </cofactor>
</comment>
<feature type="chain" id="PRO_5043429297" evidence="10">
    <location>
        <begin position="26"/>
        <end position="495"/>
    </location>
</feature>
<dbReference type="FunFam" id="1.10.630.10:FF:000043">
    <property type="entry name" value="Cytochrome P450 99A2"/>
    <property type="match status" value="1"/>
</dbReference>
<organism evidence="11 12">
    <name type="scientific">Acorus calamus</name>
    <name type="common">Sweet flag</name>
    <dbReference type="NCBI Taxonomy" id="4465"/>
    <lineage>
        <taxon>Eukaryota</taxon>
        <taxon>Viridiplantae</taxon>
        <taxon>Streptophyta</taxon>
        <taxon>Embryophyta</taxon>
        <taxon>Tracheophyta</taxon>
        <taxon>Spermatophyta</taxon>
        <taxon>Magnoliopsida</taxon>
        <taxon>Liliopsida</taxon>
        <taxon>Acoraceae</taxon>
        <taxon>Acorus</taxon>
    </lineage>
</organism>
<dbReference type="InterPro" id="IPR002401">
    <property type="entry name" value="Cyt_P450_E_grp-I"/>
</dbReference>
<evidence type="ECO:0000256" key="8">
    <source>
        <dbReference type="PIRSR" id="PIRSR602401-1"/>
    </source>
</evidence>
<evidence type="ECO:0000256" key="1">
    <source>
        <dbReference type="ARBA" id="ARBA00001971"/>
    </source>
</evidence>
<dbReference type="Pfam" id="PF00067">
    <property type="entry name" value="p450"/>
    <property type="match status" value="1"/>
</dbReference>
<evidence type="ECO:0000256" key="6">
    <source>
        <dbReference type="ARBA" id="ARBA00023004"/>
    </source>
</evidence>
<evidence type="ECO:0000313" key="11">
    <source>
        <dbReference type="EMBL" id="KAK1319382.1"/>
    </source>
</evidence>
<evidence type="ECO:0000313" key="12">
    <source>
        <dbReference type="Proteomes" id="UP001180020"/>
    </source>
</evidence>
<dbReference type="GO" id="GO:0016705">
    <property type="term" value="F:oxidoreductase activity, acting on paired donors, with incorporation or reduction of molecular oxygen"/>
    <property type="evidence" value="ECO:0007669"/>
    <property type="project" value="InterPro"/>
</dbReference>
<dbReference type="PANTHER" id="PTHR47955:SF19">
    <property type="entry name" value="CYTOCHROME P450 71A9-LIKE ISOFORM X1"/>
    <property type="match status" value="1"/>
</dbReference>
<dbReference type="EMBL" id="JAUJYO010000004">
    <property type="protein sequence ID" value="KAK1319382.1"/>
    <property type="molecule type" value="Genomic_DNA"/>
</dbReference>
<dbReference type="Gene3D" id="1.10.630.10">
    <property type="entry name" value="Cytochrome P450"/>
    <property type="match status" value="1"/>
</dbReference>
<dbReference type="PRINTS" id="PR00385">
    <property type="entry name" value="P450"/>
</dbReference>
<gene>
    <name evidence="11" type="primary">CYP71A9</name>
    <name evidence="11" type="ORF">QJS10_CPB04g01492</name>
</gene>
<keyword evidence="10" id="KW-0732">Signal</keyword>
<evidence type="ECO:0000256" key="2">
    <source>
        <dbReference type="ARBA" id="ARBA00010617"/>
    </source>
</evidence>
<dbReference type="PANTHER" id="PTHR47955">
    <property type="entry name" value="CYTOCHROME P450 FAMILY 71 PROTEIN"/>
    <property type="match status" value="1"/>
</dbReference>
<name>A0AAV9F163_ACOCL</name>
<dbReference type="GO" id="GO:0005506">
    <property type="term" value="F:iron ion binding"/>
    <property type="evidence" value="ECO:0007669"/>
    <property type="project" value="InterPro"/>
</dbReference>
<keyword evidence="12" id="KW-1185">Reference proteome</keyword>